<protein>
    <submittedName>
        <fullName evidence="1">Uncharacterized protein</fullName>
    </submittedName>
</protein>
<reference evidence="1 2" key="1">
    <citation type="submission" date="2019-05" db="EMBL/GenBank/DDBJ databases">
        <title>Another draft genome of Portunus trituberculatus and its Hox gene families provides insights of decapod evolution.</title>
        <authorList>
            <person name="Jeong J.-H."/>
            <person name="Song I."/>
            <person name="Kim S."/>
            <person name="Choi T."/>
            <person name="Kim D."/>
            <person name="Ryu S."/>
            <person name="Kim W."/>
        </authorList>
    </citation>
    <scope>NUCLEOTIDE SEQUENCE [LARGE SCALE GENOMIC DNA]</scope>
    <source>
        <tissue evidence="1">Muscle</tissue>
    </source>
</reference>
<dbReference type="AlphaFoldDB" id="A0A5B7EP89"/>
<comment type="caution">
    <text evidence="1">The sequence shown here is derived from an EMBL/GenBank/DDBJ whole genome shotgun (WGS) entry which is preliminary data.</text>
</comment>
<proteinExistence type="predicted"/>
<dbReference type="Proteomes" id="UP000324222">
    <property type="component" value="Unassembled WGS sequence"/>
</dbReference>
<dbReference type="EMBL" id="VSRR010003222">
    <property type="protein sequence ID" value="MPC35205.1"/>
    <property type="molecule type" value="Genomic_DNA"/>
</dbReference>
<sequence length="89" mass="10029">MALGGVCRGSIRAVTADREFRLDRPLEVWGIPRGDQSVVFLVRTSVVSSERGKRLIGLLEEAPRQTMPDILSHKKVERWNQPENSEVSD</sequence>
<organism evidence="1 2">
    <name type="scientific">Portunus trituberculatus</name>
    <name type="common">Swimming crab</name>
    <name type="synonym">Neptunus trituberculatus</name>
    <dbReference type="NCBI Taxonomy" id="210409"/>
    <lineage>
        <taxon>Eukaryota</taxon>
        <taxon>Metazoa</taxon>
        <taxon>Ecdysozoa</taxon>
        <taxon>Arthropoda</taxon>
        <taxon>Crustacea</taxon>
        <taxon>Multicrustacea</taxon>
        <taxon>Malacostraca</taxon>
        <taxon>Eumalacostraca</taxon>
        <taxon>Eucarida</taxon>
        <taxon>Decapoda</taxon>
        <taxon>Pleocyemata</taxon>
        <taxon>Brachyura</taxon>
        <taxon>Eubrachyura</taxon>
        <taxon>Portunoidea</taxon>
        <taxon>Portunidae</taxon>
        <taxon>Portuninae</taxon>
        <taxon>Portunus</taxon>
    </lineage>
</organism>
<accession>A0A5B7EP89</accession>
<evidence type="ECO:0000313" key="2">
    <source>
        <dbReference type="Proteomes" id="UP000324222"/>
    </source>
</evidence>
<keyword evidence="2" id="KW-1185">Reference proteome</keyword>
<name>A0A5B7EP89_PORTR</name>
<gene>
    <name evidence="1" type="ORF">E2C01_028623</name>
</gene>
<evidence type="ECO:0000313" key="1">
    <source>
        <dbReference type="EMBL" id="MPC35205.1"/>
    </source>
</evidence>